<proteinExistence type="predicted"/>
<dbReference type="EMBL" id="CM039427">
    <property type="protein sequence ID" value="KAI4354415.1"/>
    <property type="molecule type" value="Genomic_DNA"/>
</dbReference>
<dbReference type="Proteomes" id="UP000828941">
    <property type="component" value="Chromosome 2"/>
</dbReference>
<gene>
    <name evidence="1" type="ORF">L6164_003277</name>
</gene>
<accession>A0ACB9Q0C6</accession>
<organism evidence="1 2">
    <name type="scientific">Bauhinia variegata</name>
    <name type="common">Purple orchid tree</name>
    <name type="synonym">Phanera variegata</name>
    <dbReference type="NCBI Taxonomy" id="167791"/>
    <lineage>
        <taxon>Eukaryota</taxon>
        <taxon>Viridiplantae</taxon>
        <taxon>Streptophyta</taxon>
        <taxon>Embryophyta</taxon>
        <taxon>Tracheophyta</taxon>
        <taxon>Spermatophyta</taxon>
        <taxon>Magnoliopsida</taxon>
        <taxon>eudicotyledons</taxon>
        <taxon>Gunneridae</taxon>
        <taxon>Pentapetalae</taxon>
        <taxon>rosids</taxon>
        <taxon>fabids</taxon>
        <taxon>Fabales</taxon>
        <taxon>Fabaceae</taxon>
        <taxon>Cercidoideae</taxon>
        <taxon>Cercideae</taxon>
        <taxon>Bauhiniinae</taxon>
        <taxon>Bauhinia</taxon>
    </lineage>
</organism>
<comment type="caution">
    <text evidence="1">The sequence shown here is derived from an EMBL/GenBank/DDBJ whole genome shotgun (WGS) entry which is preliminary data.</text>
</comment>
<sequence>MAAKAAIVSRESIKPLSPTPHHLRDFKLSLLDGMSPSCYVPIVLFYSASDVTSFGTDFSVISDKLKKSLSDILTLYYPFCGRMKENSLVECNDAGVPYSEAKVPFKLSDFLQNLQISQIKELLPFDPYHFEADQIDDIGNMGIQVTEFSCGGIALGLCIMHRIADAATSFSFLNAWGAKARGVGNIVAPQIEAASLFPPQDLGFDLTDCMFVGTNIVTKRFIFNPTGLSNLRAKISNLNLGPDSLQSKNHTFTTVANMMQHDGSISPHCTTPAMACFSTTGNLHPLSPTRVEAVIALTWKASIEAAKVTSSKDQASKTWMSLPVNIRKRMVPPMSDNSLGNIWLPALTPLIEMDEMAELNDYAKLVRTTVRKVDGAYVSKFQQGDAIGISQVFLETFNEEMLTMIEDCPSYRYSSWMGFPLYETDFGWGKPTWVSTLGVPSKWYFNLLPTRSGDGIEAWVNLSEEDMQQFERNPELLQFASLAS</sequence>
<evidence type="ECO:0000313" key="2">
    <source>
        <dbReference type="Proteomes" id="UP000828941"/>
    </source>
</evidence>
<reference evidence="1 2" key="1">
    <citation type="journal article" date="2022" name="DNA Res.">
        <title>Chromosomal-level genome assembly of the orchid tree Bauhinia variegata (Leguminosae; Cercidoideae) supports the allotetraploid origin hypothesis of Bauhinia.</title>
        <authorList>
            <person name="Zhong Y."/>
            <person name="Chen Y."/>
            <person name="Zheng D."/>
            <person name="Pang J."/>
            <person name="Liu Y."/>
            <person name="Luo S."/>
            <person name="Meng S."/>
            <person name="Qian L."/>
            <person name="Wei D."/>
            <person name="Dai S."/>
            <person name="Zhou R."/>
        </authorList>
    </citation>
    <scope>NUCLEOTIDE SEQUENCE [LARGE SCALE GENOMIC DNA]</scope>
    <source>
        <strain evidence="1">BV-YZ2020</strain>
    </source>
</reference>
<evidence type="ECO:0000313" key="1">
    <source>
        <dbReference type="EMBL" id="KAI4354415.1"/>
    </source>
</evidence>
<keyword evidence="2" id="KW-1185">Reference proteome</keyword>
<protein>
    <submittedName>
        <fullName evidence="1">Uncharacterized protein</fullName>
    </submittedName>
</protein>
<name>A0ACB9Q0C6_BAUVA</name>